<dbReference type="PANTHER" id="PTHR28218">
    <property type="entry name" value="VPS4-ASSOCIATED PROTEIN 1"/>
    <property type="match status" value="1"/>
</dbReference>
<protein>
    <submittedName>
        <fullName evidence="2">DUF1742-domain-containing protein</fullName>
    </submittedName>
</protein>
<evidence type="ECO:0000313" key="3">
    <source>
        <dbReference type="Proteomes" id="UP000799436"/>
    </source>
</evidence>
<proteinExistence type="predicted"/>
<feature type="region of interest" description="Disordered" evidence="1">
    <location>
        <begin position="92"/>
        <end position="139"/>
    </location>
</feature>
<evidence type="ECO:0000313" key="2">
    <source>
        <dbReference type="EMBL" id="KAF2770149.1"/>
    </source>
</evidence>
<keyword evidence="3" id="KW-1185">Reference proteome</keyword>
<gene>
    <name evidence="2" type="ORF">EJ03DRAFT_361532</name>
</gene>
<dbReference type="Proteomes" id="UP000799436">
    <property type="component" value="Unassembled WGS sequence"/>
</dbReference>
<feature type="compositionally biased region" description="Basic and acidic residues" evidence="1">
    <location>
        <begin position="119"/>
        <end position="139"/>
    </location>
</feature>
<dbReference type="PANTHER" id="PTHR28218:SF1">
    <property type="entry name" value="VPS4-ASSOCIATED PROTEIN 1"/>
    <property type="match status" value="1"/>
</dbReference>
<dbReference type="AlphaFoldDB" id="A0A6G1LC51"/>
<dbReference type="Pfam" id="PF08432">
    <property type="entry name" value="Vfa1"/>
    <property type="match status" value="1"/>
</dbReference>
<organism evidence="2 3">
    <name type="scientific">Teratosphaeria nubilosa</name>
    <dbReference type="NCBI Taxonomy" id="161662"/>
    <lineage>
        <taxon>Eukaryota</taxon>
        <taxon>Fungi</taxon>
        <taxon>Dikarya</taxon>
        <taxon>Ascomycota</taxon>
        <taxon>Pezizomycotina</taxon>
        <taxon>Dothideomycetes</taxon>
        <taxon>Dothideomycetidae</taxon>
        <taxon>Mycosphaerellales</taxon>
        <taxon>Teratosphaeriaceae</taxon>
        <taxon>Teratosphaeria</taxon>
    </lineage>
</organism>
<feature type="compositionally biased region" description="Basic and acidic residues" evidence="1">
    <location>
        <begin position="97"/>
        <end position="110"/>
    </location>
</feature>
<evidence type="ECO:0000256" key="1">
    <source>
        <dbReference type="SAM" id="MobiDB-lite"/>
    </source>
</evidence>
<dbReference type="GO" id="GO:0007034">
    <property type="term" value="P:vacuolar transport"/>
    <property type="evidence" value="ECO:0007669"/>
    <property type="project" value="TreeGrafter"/>
</dbReference>
<dbReference type="GO" id="GO:0005768">
    <property type="term" value="C:endosome"/>
    <property type="evidence" value="ECO:0007669"/>
    <property type="project" value="TreeGrafter"/>
</dbReference>
<dbReference type="InterPro" id="IPR013640">
    <property type="entry name" value="Vfa1"/>
</dbReference>
<dbReference type="OrthoDB" id="2158714at2759"/>
<reference evidence="2" key="1">
    <citation type="journal article" date="2020" name="Stud. Mycol.">
        <title>101 Dothideomycetes genomes: a test case for predicting lifestyles and emergence of pathogens.</title>
        <authorList>
            <person name="Haridas S."/>
            <person name="Albert R."/>
            <person name="Binder M."/>
            <person name="Bloem J."/>
            <person name="Labutti K."/>
            <person name="Salamov A."/>
            <person name="Andreopoulos B."/>
            <person name="Baker S."/>
            <person name="Barry K."/>
            <person name="Bills G."/>
            <person name="Bluhm B."/>
            <person name="Cannon C."/>
            <person name="Castanera R."/>
            <person name="Culley D."/>
            <person name="Daum C."/>
            <person name="Ezra D."/>
            <person name="Gonzalez J."/>
            <person name="Henrissat B."/>
            <person name="Kuo A."/>
            <person name="Liang C."/>
            <person name="Lipzen A."/>
            <person name="Lutzoni F."/>
            <person name="Magnuson J."/>
            <person name="Mondo S."/>
            <person name="Nolan M."/>
            <person name="Ohm R."/>
            <person name="Pangilinan J."/>
            <person name="Park H.-J."/>
            <person name="Ramirez L."/>
            <person name="Alfaro M."/>
            <person name="Sun H."/>
            <person name="Tritt A."/>
            <person name="Yoshinaga Y."/>
            <person name="Zwiers L.-H."/>
            <person name="Turgeon B."/>
            <person name="Goodwin S."/>
            <person name="Spatafora J."/>
            <person name="Crous P."/>
            <person name="Grigoriev I."/>
        </authorList>
    </citation>
    <scope>NUCLEOTIDE SEQUENCE</scope>
    <source>
        <strain evidence="2">CBS 116005</strain>
    </source>
</reference>
<accession>A0A6G1LC51</accession>
<name>A0A6G1LC51_9PEZI</name>
<sequence length="188" mass="22012">MAQTAGPKNLYHRRLVAESASKACWICYKPSSTVLITPDQDDFFYICAGHLTDRKFALAKDADDVAEKKRKEELDKEIEAVKKEFAEKMRKKLDRRKQKEYEKDGKKDEKNEDEEDDKAQEAKLKELEAKKEPEKTKFDGPRIFELQKNFWQMRMQKKRDVEMARRNRERLRGLVQGGFPSVPGGDPV</sequence>
<dbReference type="EMBL" id="ML995828">
    <property type="protein sequence ID" value="KAF2770149.1"/>
    <property type="molecule type" value="Genomic_DNA"/>
</dbReference>